<dbReference type="RefSeq" id="WP_177165863.1">
    <property type="nucleotide sequence ID" value="NZ_FOIN01000076.1"/>
</dbReference>
<dbReference type="GeneID" id="78289685"/>
<dbReference type="InterPro" id="IPR012547">
    <property type="entry name" value="PDDEXK_9"/>
</dbReference>
<evidence type="ECO:0000313" key="1">
    <source>
        <dbReference type="EMBL" id="SET90513.1"/>
    </source>
</evidence>
<dbReference type="Proteomes" id="UP000198558">
    <property type="component" value="Unassembled WGS sequence"/>
</dbReference>
<accession>A0A1I0I1P0</accession>
<feature type="non-terminal residue" evidence="1">
    <location>
        <position position="1"/>
    </location>
</feature>
<protein>
    <submittedName>
        <fullName evidence="1">Predicted AAA-ATPase</fullName>
    </submittedName>
</protein>
<dbReference type="Pfam" id="PF08011">
    <property type="entry name" value="PDDEXK_9"/>
    <property type="match status" value="1"/>
</dbReference>
<dbReference type="EMBL" id="FOIN01000076">
    <property type="protein sequence ID" value="SET90513.1"/>
    <property type="molecule type" value="Genomic_DNA"/>
</dbReference>
<sequence>FGFTQNEINETLNYYNLNDKKEEMKEWYDGYLFGEIEIYNPWSSMNYILELLGNIEYSAISFWANTSGNDIVRQYIENSTQTMKKEFELLINGKSIIKKIVPELTYREMRFETKEDMNDDIYSFLLYTGYLKIQDKVYDDSGKQITDTYKLVIPNKEVKTIYDNIFMKWFDGYQRVKRNTFINELINGNVINAIDYLSDVLENSISYYDNYESFYHGFMIGFLKADGYEVKSNRESGKGRFNIALIPARKTKTCIIIECKHSFYEDDLIEDSQKGTKQIETNDYLKSFERKGYRQVLGYGISFYKKQCYITKV</sequence>
<dbReference type="AlphaFoldDB" id="A0A1I0I1P0"/>
<evidence type="ECO:0000313" key="2">
    <source>
        <dbReference type="Proteomes" id="UP000198558"/>
    </source>
</evidence>
<reference evidence="2" key="1">
    <citation type="submission" date="2016-10" db="EMBL/GenBank/DDBJ databases">
        <authorList>
            <person name="Varghese N."/>
            <person name="Submissions S."/>
        </authorList>
    </citation>
    <scope>NUCLEOTIDE SEQUENCE [LARGE SCALE GENOMIC DNA]</scope>
    <source>
        <strain evidence="2">DSM 1551</strain>
    </source>
</reference>
<keyword evidence="2" id="KW-1185">Reference proteome</keyword>
<organism evidence="1 2">
    <name type="scientific">Thomasclavelia cocleata</name>
    <dbReference type="NCBI Taxonomy" id="69824"/>
    <lineage>
        <taxon>Bacteria</taxon>
        <taxon>Bacillati</taxon>
        <taxon>Bacillota</taxon>
        <taxon>Erysipelotrichia</taxon>
        <taxon>Erysipelotrichales</taxon>
        <taxon>Coprobacillaceae</taxon>
        <taxon>Thomasclavelia</taxon>
    </lineage>
</organism>
<gene>
    <name evidence="1" type="ORF">SAMN04489758_1761</name>
</gene>
<name>A0A1I0I1P0_9FIRM</name>
<proteinExistence type="predicted"/>